<dbReference type="Gene3D" id="3.40.190.10">
    <property type="entry name" value="Periplasmic binding protein-like II"/>
    <property type="match status" value="1"/>
</dbReference>
<feature type="compositionally biased region" description="Acidic residues" evidence="4">
    <location>
        <begin position="55"/>
        <end position="77"/>
    </location>
</feature>
<dbReference type="CDD" id="cd00995">
    <property type="entry name" value="PBP2_NikA_DppA_OppA_like"/>
    <property type="match status" value="1"/>
</dbReference>
<keyword evidence="7" id="KW-1185">Reference proteome</keyword>
<protein>
    <submittedName>
        <fullName evidence="6">ABC-type dipeptide transport system, periplasmic component</fullName>
    </submittedName>
</protein>
<keyword evidence="2" id="KW-0813">Transport</keyword>
<sequence>MSVIFGRYDRNSSLEPLYYRSSMSQKDERTVRRRNVLRIGAGITALTLAGCLEDAEPADGEADPDDGSDGTDGEDASEEPRDGGELIFAQQQTPLQLDPIEINDIYSQQIASQLYEPLFDFDEGTEPVPKMAAELPTVERDGERYIVELRDGPRFHNDEPVTATDVKHSLEAPLEEETANAADVEMIESIDLVDEQTVQIDLEFGYGPFFTLVLTRNIVPRDARIEDRTAFNNETPIGSGPYELVDWTEGEFVELQRWDDYWDELPYAERLRFEPIEEQTTRVTVLETGDVDVIGGIPPQLWETVENNQQATIDDAPGISYFYLAFNTNEGPAADPQVREAIDYVFSMDQAVENFVEPAGVRNYGPVPVPVAETWDFPTDQWAQIPHDRDLDRAADLLEDAGVSEDYEFTILTPPDDIREQIGVSVGNGLEEIGYSAQVQRLDWGTFTDTYNTGNEDDCNMYTLGWLGGPDPDNYVYNLFHESQEGSTNGVYYRDGDLMEQILEARRGGSIEERRPLYESAIETILDERLHLPAYSLSVSLGIRDRVNDLVAHPREQRNPRMVSDYNNVWLDE</sequence>
<evidence type="ECO:0000256" key="3">
    <source>
        <dbReference type="ARBA" id="ARBA00022729"/>
    </source>
</evidence>
<comment type="similarity">
    <text evidence="1">Belongs to the bacterial solute-binding protein 5 family.</text>
</comment>
<dbReference type="GO" id="GO:1904680">
    <property type="term" value="F:peptide transmembrane transporter activity"/>
    <property type="evidence" value="ECO:0007669"/>
    <property type="project" value="TreeGrafter"/>
</dbReference>
<reference evidence="7" key="1">
    <citation type="submission" date="2017-11" db="EMBL/GenBank/DDBJ databases">
        <title>Phenotypic and genomic properties of facultatively anaerobic sulfur-reducing natronoarchaea from hypersaline soda lakes.</title>
        <authorList>
            <person name="Sorokin D.Y."/>
            <person name="Kublanov I.V."/>
            <person name="Roman P."/>
            <person name="Sinninghe Damste J.S."/>
            <person name="Golyshin P.N."/>
            <person name="Rojo D."/>
            <person name="Ciordia S."/>
            <person name="Mena M.D.C."/>
            <person name="Ferrer M."/>
            <person name="Messina E."/>
            <person name="Smedile F."/>
            <person name="La Spada G."/>
            <person name="La Cono V."/>
            <person name="Yakimov M.M."/>
        </authorList>
    </citation>
    <scope>NUCLEOTIDE SEQUENCE [LARGE SCALE GENOMIC DNA]</scope>
    <source>
        <strain evidence="7">AArc-Sl</strain>
    </source>
</reference>
<dbReference type="EMBL" id="CP025066">
    <property type="protein sequence ID" value="AUX07780.1"/>
    <property type="molecule type" value="Genomic_DNA"/>
</dbReference>
<dbReference type="PIRSF" id="PIRSF002741">
    <property type="entry name" value="MppA"/>
    <property type="match status" value="1"/>
</dbReference>
<dbReference type="Proteomes" id="UP000263012">
    <property type="component" value="Chromosome"/>
</dbReference>
<dbReference type="KEGG" id="hdf:AArcSl_0123"/>
<dbReference type="Pfam" id="PF00496">
    <property type="entry name" value="SBP_bac_5"/>
    <property type="match status" value="1"/>
</dbReference>
<dbReference type="SUPFAM" id="SSF53850">
    <property type="entry name" value="Periplasmic binding protein-like II"/>
    <property type="match status" value="1"/>
</dbReference>
<name>A0A343TFA8_9EURY</name>
<keyword evidence="3" id="KW-0732">Signal</keyword>
<dbReference type="PANTHER" id="PTHR30290">
    <property type="entry name" value="PERIPLASMIC BINDING COMPONENT OF ABC TRANSPORTER"/>
    <property type="match status" value="1"/>
</dbReference>
<dbReference type="InterPro" id="IPR000914">
    <property type="entry name" value="SBP_5_dom"/>
</dbReference>
<evidence type="ECO:0000259" key="5">
    <source>
        <dbReference type="Pfam" id="PF00496"/>
    </source>
</evidence>
<dbReference type="GO" id="GO:0043190">
    <property type="term" value="C:ATP-binding cassette (ABC) transporter complex"/>
    <property type="evidence" value="ECO:0007669"/>
    <property type="project" value="InterPro"/>
</dbReference>
<evidence type="ECO:0000256" key="2">
    <source>
        <dbReference type="ARBA" id="ARBA00022448"/>
    </source>
</evidence>
<feature type="domain" description="Solute-binding protein family 5" evidence="5">
    <location>
        <begin position="126"/>
        <end position="485"/>
    </location>
</feature>
<evidence type="ECO:0000256" key="1">
    <source>
        <dbReference type="ARBA" id="ARBA00005695"/>
    </source>
</evidence>
<evidence type="ECO:0000256" key="4">
    <source>
        <dbReference type="SAM" id="MobiDB-lite"/>
    </source>
</evidence>
<dbReference type="InterPro" id="IPR039424">
    <property type="entry name" value="SBP_5"/>
</dbReference>
<feature type="region of interest" description="Disordered" evidence="4">
    <location>
        <begin position="55"/>
        <end position="82"/>
    </location>
</feature>
<dbReference type="PANTHER" id="PTHR30290:SF9">
    <property type="entry name" value="OLIGOPEPTIDE-BINDING PROTEIN APPA"/>
    <property type="match status" value="1"/>
</dbReference>
<dbReference type="InterPro" id="IPR030678">
    <property type="entry name" value="Peptide/Ni-bd"/>
</dbReference>
<dbReference type="GO" id="GO:0015833">
    <property type="term" value="P:peptide transport"/>
    <property type="evidence" value="ECO:0007669"/>
    <property type="project" value="TreeGrafter"/>
</dbReference>
<evidence type="ECO:0000313" key="7">
    <source>
        <dbReference type="Proteomes" id="UP000263012"/>
    </source>
</evidence>
<gene>
    <name evidence="6" type="ORF">AArcSl_0123</name>
</gene>
<dbReference type="GO" id="GO:0042597">
    <property type="term" value="C:periplasmic space"/>
    <property type="evidence" value="ECO:0007669"/>
    <property type="project" value="UniProtKB-ARBA"/>
</dbReference>
<proteinExistence type="inferred from homology"/>
<evidence type="ECO:0000313" key="6">
    <source>
        <dbReference type="EMBL" id="AUX07780.1"/>
    </source>
</evidence>
<dbReference type="Gene3D" id="3.10.105.10">
    <property type="entry name" value="Dipeptide-binding Protein, Domain 3"/>
    <property type="match status" value="1"/>
</dbReference>
<dbReference type="AlphaFoldDB" id="A0A343TFA8"/>
<accession>A0A343TFA8</accession>
<organism evidence="6 7">
    <name type="scientific">Halalkaliarchaeum desulfuricum</name>
    <dbReference type="NCBI Taxonomy" id="2055893"/>
    <lineage>
        <taxon>Archaea</taxon>
        <taxon>Methanobacteriati</taxon>
        <taxon>Methanobacteriota</taxon>
        <taxon>Stenosarchaea group</taxon>
        <taxon>Halobacteria</taxon>
        <taxon>Halobacteriales</taxon>
        <taxon>Haloferacaceae</taxon>
        <taxon>Halalkaliarchaeum</taxon>
    </lineage>
</organism>